<evidence type="ECO:0000313" key="6">
    <source>
        <dbReference type="Proteomes" id="UP000198569"/>
    </source>
</evidence>
<evidence type="ECO:0000256" key="2">
    <source>
        <dbReference type="ARBA" id="ARBA00023125"/>
    </source>
</evidence>
<accession>A0A1H2PZ07</accession>
<dbReference type="EMBL" id="FNMV01000001">
    <property type="protein sequence ID" value="SDV99818.1"/>
    <property type="molecule type" value="Genomic_DNA"/>
</dbReference>
<sequence>MSLSKWFQFITPNFKFYQEGFFEFPFVANTPELFIESTIKTPGSKHIAKEQLVLRNNPFIKGSMRYRKIDDGLWLTITDVQFKHDSVIKSVYAPDIPSEHYSITFSVFESEVQLNNVFIDKMPFQNKFWAFKKPGVDVGACFYKGSKCLFYIYYVSPSWIQDHIPLDQLDSKLPFKKFLDSDKGFVSYQDIVPNAVELSQEILDTFKTFNTDILNKTILKAQSLSLLTSFFKNVFADNRADDYQEKGSVDYKKIAKCELLITTNLSKPFIGIDALAEKLNTSTSKLKTDFKSVYGSSILRYNIDKKMELALQLLQNTSMQIKQIALEVGYDNPSKFSAAFKKKHDKLPSEFRSNSMLD</sequence>
<keyword evidence="2 5" id="KW-0238">DNA-binding</keyword>
<dbReference type="PANTHER" id="PTHR47893:SF1">
    <property type="entry name" value="REGULATORY PROTEIN PCHR"/>
    <property type="match status" value="1"/>
</dbReference>
<dbReference type="PROSITE" id="PS01124">
    <property type="entry name" value="HTH_ARAC_FAMILY_2"/>
    <property type="match status" value="1"/>
</dbReference>
<keyword evidence="3" id="KW-0804">Transcription</keyword>
<dbReference type="Proteomes" id="UP000198569">
    <property type="component" value="Unassembled WGS sequence"/>
</dbReference>
<evidence type="ECO:0000259" key="4">
    <source>
        <dbReference type="PROSITE" id="PS01124"/>
    </source>
</evidence>
<gene>
    <name evidence="5" type="ORF">SAMN05444338_10114</name>
</gene>
<dbReference type="Pfam" id="PF12833">
    <property type="entry name" value="HTH_18"/>
    <property type="match status" value="1"/>
</dbReference>
<dbReference type="InterPro" id="IPR053142">
    <property type="entry name" value="PchR_regulatory_protein"/>
</dbReference>
<dbReference type="GO" id="GO:0043565">
    <property type="term" value="F:sequence-specific DNA binding"/>
    <property type="evidence" value="ECO:0007669"/>
    <property type="project" value="InterPro"/>
</dbReference>
<reference evidence="6" key="1">
    <citation type="submission" date="2016-10" db="EMBL/GenBank/DDBJ databases">
        <authorList>
            <person name="Varghese N."/>
            <person name="Submissions S."/>
        </authorList>
    </citation>
    <scope>NUCLEOTIDE SEQUENCE [LARGE SCALE GENOMIC DNA]</scope>
    <source>
        <strain evidence="6">DSM 15718</strain>
    </source>
</reference>
<dbReference type="PRINTS" id="PR00032">
    <property type="entry name" value="HTHARAC"/>
</dbReference>
<dbReference type="InterPro" id="IPR009057">
    <property type="entry name" value="Homeodomain-like_sf"/>
</dbReference>
<dbReference type="PANTHER" id="PTHR47893">
    <property type="entry name" value="REGULATORY PROTEIN PCHR"/>
    <property type="match status" value="1"/>
</dbReference>
<dbReference type="InterPro" id="IPR018062">
    <property type="entry name" value="HTH_AraC-typ_CS"/>
</dbReference>
<dbReference type="Gene3D" id="1.10.10.60">
    <property type="entry name" value="Homeodomain-like"/>
    <property type="match status" value="1"/>
</dbReference>
<dbReference type="PROSITE" id="PS00041">
    <property type="entry name" value="HTH_ARAC_FAMILY_1"/>
    <property type="match status" value="1"/>
</dbReference>
<dbReference type="OrthoDB" id="1156172at2"/>
<dbReference type="GO" id="GO:0003700">
    <property type="term" value="F:DNA-binding transcription factor activity"/>
    <property type="evidence" value="ECO:0007669"/>
    <property type="project" value="InterPro"/>
</dbReference>
<dbReference type="RefSeq" id="WP_091428315.1">
    <property type="nucleotide sequence ID" value="NZ_FNMV01000001.1"/>
</dbReference>
<organism evidence="5 6">
    <name type="scientific">Flavobacterium degerlachei</name>
    <dbReference type="NCBI Taxonomy" id="229203"/>
    <lineage>
        <taxon>Bacteria</taxon>
        <taxon>Pseudomonadati</taxon>
        <taxon>Bacteroidota</taxon>
        <taxon>Flavobacteriia</taxon>
        <taxon>Flavobacteriales</taxon>
        <taxon>Flavobacteriaceae</taxon>
        <taxon>Flavobacterium</taxon>
    </lineage>
</organism>
<keyword evidence="6" id="KW-1185">Reference proteome</keyword>
<evidence type="ECO:0000256" key="1">
    <source>
        <dbReference type="ARBA" id="ARBA00023015"/>
    </source>
</evidence>
<keyword evidence="1" id="KW-0805">Transcription regulation</keyword>
<dbReference type="AlphaFoldDB" id="A0A1H2PZ07"/>
<feature type="domain" description="HTH araC/xylS-type" evidence="4">
    <location>
        <begin position="255"/>
        <end position="354"/>
    </location>
</feature>
<dbReference type="InterPro" id="IPR018060">
    <property type="entry name" value="HTH_AraC"/>
</dbReference>
<dbReference type="InterPro" id="IPR020449">
    <property type="entry name" value="Tscrpt_reg_AraC-type_HTH"/>
</dbReference>
<proteinExistence type="predicted"/>
<protein>
    <submittedName>
        <fullName evidence="5">AraC-type DNA-binding protein</fullName>
    </submittedName>
</protein>
<dbReference type="STRING" id="229203.SAMN05444338_10114"/>
<evidence type="ECO:0000313" key="5">
    <source>
        <dbReference type="EMBL" id="SDV99818.1"/>
    </source>
</evidence>
<evidence type="ECO:0000256" key="3">
    <source>
        <dbReference type="ARBA" id="ARBA00023163"/>
    </source>
</evidence>
<name>A0A1H2PZ07_9FLAO</name>
<dbReference type="SMART" id="SM00342">
    <property type="entry name" value="HTH_ARAC"/>
    <property type="match status" value="1"/>
</dbReference>
<dbReference type="SUPFAM" id="SSF46689">
    <property type="entry name" value="Homeodomain-like"/>
    <property type="match status" value="1"/>
</dbReference>